<dbReference type="InterPro" id="IPR008271">
    <property type="entry name" value="Ser/Thr_kinase_AS"/>
</dbReference>
<keyword evidence="2 5" id="KW-0547">Nucleotide-binding</keyword>
<dbReference type="GO" id="GO:0004674">
    <property type="term" value="F:protein serine/threonine kinase activity"/>
    <property type="evidence" value="ECO:0007669"/>
    <property type="project" value="UniProtKB-KW"/>
</dbReference>
<evidence type="ECO:0000256" key="4">
    <source>
        <dbReference type="ARBA" id="ARBA00022840"/>
    </source>
</evidence>
<sequence>MDGVPGQIGRYVVERELGSGGMGEVYLAFSPAGDPVAVKLIRPDRLDPVTRARFEKEALIARTVVGTNRVARFLDADPYAERPWLAMEYVPGRTLLSYVDGSGPLPAPLVASLGALLAEGLQAVHAVGLLHRDLKPQNVMLGAYGPILIDFGLGAFLDTTKDTLSHSGMIIGTVRCMPPEQALGRTKVKESADVYGLGTVLLYAATGRYPYDGARWEAIVAQVANADQAPDLSGLPQALDPLIGSMLAHDPADRPSLNAVMAGCTDVLAAAGLSPMSARHALIDATATDEQGPALGNEPSSAAWRRIAEQAVALDEGEPDSPLDGPPPAAPEPDAEGTGGEGAEGTAETTEGADDAGAENAPGSSAEGTAPPAPAPGGEASVPVPRKPGRPPASLRVAEDLRSRYAAQPGL</sequence>
<feature type="compositionally biased region" description="Low complexity" evidence="6">
    <location>
        <begin position="358"/>
        <end position="384"/>
    </location>
</feature>
<feature type="domain" description="Protein kinase" evidence="7">
    <location>
        <begin position="11"/>
        <end position="283"/>
    </location>
</feature>
<dbReference type="Proteomes" id="UP000475666">
    <property type="component" value="Unassembled WGS sequence"/>
</dbReference>
<dbReference type="SMART" id="SM00220">
    <property type="entry name" value="S_TKc"/>
    <property type="match status" value="1"/>
</dbReference>
<evidence type="ECO:0000256" key="1">
    <source>
        <dbReference type="ARBA" id="ARBA00022679"/>
    </source>
</evidence>
<evidence type="ECO:0000256" key="6">
    <source>
        <dbReference type="SAM" id="MobiDB-lite"/>
    </source>
</evidence>
<proteinExistence type="predicted"/>
<dbReference type="PROSITE" id="PS50011">
    <property type="entry name" value="PROTEIN_KINASE_DOM"/>
    <property type="match status" value="1"/>
</dbReference>
<dbReference type="EMBL" id="JAAGMQ010000176">
    <property type="protein sequence ID" value="NEC32738.1"/>
    <property type="molecule type" value="Genomic_DNA"/>
</dbReference>
<dbReference type="CDD" id="cd14014">
    <property type="entry name" value="STKc_PknB_like"/>
    <property type="match status" value="1"/>
</dbReference>
<feature type="region of interest" description="Disordered" evidence="6">
    <location>
        <begin position="315"/>
        <end position="411"/>
    </location>
</feature>
<protein>
    <submittedName>
        <fullName evidence="8">Serine/threonine protein kinase</fullName>
    </submittedName>
</protein>
<name>A0A6G3T8U4_9ACTN</name>
<dbReference type="AlphaFoldDB" id="A0A6G3T8U4"/>
<keyword evidence="4 5" id="KW-0067">ATP-binding</keyword>
<dbReference type="GO" id="GO:0005524">
    <property type="term" value="F:ATP binding"/>
    <property type="evidence" value="ECO:0007669"/>
    <property type="project" value="UniProtKB-UniRule"/>
</dbReference>
<dbReference type="InterPro" id="IPR011009">
    <property type="entry name" value="Kinase-like_dom_sf"/>
</dbReference>
<dbReference type="PROSITE" id="PS00107">
    <property type="entry name" value="PROTEIN_KINASE_ATP"/>
    <property type="match status" value="1"/>
</dbReference>
<dbReference type="Gene3D" id="1.10.510.10">
    <property type="entry name" value="Transferase(Phosphotransferase) domain 1"/>
    <property type="match status" value="1"/>
</dbReference>
<keyword evidence="3 8" id="KW-0418">Kinase</keyword>
<keyword evidence="8" id="KW-0723">Serine/threonine-protein kinase</keyword>
<dbReference type="RefSeq" id="WP_164271584.1">
    <property type="nucleotide sequence ID" value="NZ_JAAGMQ010000176.1"/>
</dbReference>
<evidence type="ECO:0000259" key="7">
    <source>
        <dbReference type="PROSITE" id="PS50011"/>
    </source>
</evidence>
<dbReference type="SUPFAM" id="SSF56112">
    <property type="entry name" value="Protein kinase-like (PK-like)"/>
    <property type="match status" value="1"/>
</dbReference>
<evidence type="ECO:0000313" key="8">
    <source>
        <dbReference type="EMBL" id="NEC32738.1"/>
    </source>
</evidence>
<dbReference type="InterPro" id="IPR017441">
    <property type="entry name" value="Protein_kinase_ATP_BS"/>
</dbReference>
<comment type="caution">
    <text evidence="8">The sequence shown here is derived from an EMBL/GenBank/DDBJ whole genome shotgun (WGS) entry which is preliminary data.</text>
</comment>
<dbReference type="Gene3D" id="3.30.200.20">
    <property type="entry name" value="Phosphorylase Kinase, domain 1"/>
    <property type="match status" value="1"/>
</dbReference>
<accession>A0A6G3T8U4</accession>
<reference evidence="8 9" key="1">
    <citation type="submission" date="2020-01" db="EMBL/GenBank/DDBJ databases">
        <title>Insect and environment-associated Actinomycetes.</title>
        <authorList>
            <person name="Currrie C."/>
            <person name="Chevrette M."/>
            <person name="Carlson C."/>
            <person name="Stubbendieck R."/>
            <person name="Wendt-Pienkowski E."/>
        </authorList>
    </citation>
    <scope>NUCLEOTIDE SEQUENCE [LARGE SCALE GENOMIC DNA]</scope>
    <source>
        <strain evidence="8 9">SID7739</strain>
    </source>
</reference>
<evidence type="ECO:0000256" key="5">
    <source>
        <dbReference type="PROSITE-ProRule" id="PRU10141"/>
    </source>
</evidence>
<evidence type="ECO:0000256" key="3">
    <source>
        <dbReference type="ARBA" id="ARBA00022777"/>
    </source>
</evidence>
<organism evidence="8 9">
    <name type="scientific">Streptomyces rubrogriseus</name>
    <dbReference type="NCBI Taxonomy" id="194673"/>
    <lineage>
        <taxon>Bacteria</taxon>
        <taxon>Bacillati</taxon>
        <taxon>Actinomycetota</taxon>
        <taxon>Actinomycetes</taxon>
        <taxon>Kitasatosporales</taxon>
        <taxon>Streptomycetaceae</taxon>
        <taxon>Streptomyces</taxon>
        <taxon>Streptomyces violaceoruber group</taxon>
    </lineage>
</organism>
<evidence type="ECO:0000313" key="9">
    <source>
        <dbReference type="Proteomes" id="UP000475666"/>
    </source>
</evidence>
<feature type="binding site" evidence="5">
    <location>
        <position position="39"/>
    </location>
    <ligand>
        <name>ATP</name>
        <dbReference type="ChEBI" id="CHEBI:30616"/>
    </ligand>
</feature>
<evidence type="ECO:0000256" key="2">
    <source>
        <dbReference type="ARBA" id="ARBA00022741"/>
    </source>
</evidence>
<dbReference type="PANTHER" id="PTHR43289">
    <property type="entry name" value="MITOGEN-ACTIVATED PROTEIN KINASE KINASE KINASE 20-RELATED"/>
    <property type="match status" value="1"/>
</dbReference>
<dbReference type="Pfam" id="PF00069">
    <property type="entry name" value="Pkinase"/>
    <property type="match status" value="1"/>
</dbReference>
<dbReference type="PROSITE" id="PS00108">
    <property type="entry name" value="PROTEIN_KINASE_ST"/>
    <property type="match status" value="1"/>
</dbReference>
<keyword evidence="1" id="KW-0808">Transferase</keyword>
<dbReference type="InterPro" id="IPR000719">
    <property type="entry name" value="Prot_kinase_dom"/>
</dbReference>
<dbReference type="PANTHER" id="PTHR43289:SF34">
    <property type="entry name" value="SERINE_THREONINE-PROTEIN KINASE YBDM-RELATED"/>
    <property type="match status" value="1"/>
</dbReference>
<gene>
    <name evidence="8" type="ORF">G3I66_06040</name>
</gene>